<dbReference type="Proteomes" id="UP000267137">
    <property type="component" value="Unassembled WGS sequence"/>
</dbReference>
<name>A0AAE8G2Q7_STRIT</name>
<reference evidence="1 2" key="1">
    <citation type="submission" date="2018-11" db="EMBL/GenBank/DDBJ databases">
        <title>Species Designations Belie Phenotypic and Genotypic Heterogeneity in Oral Streptococci.</title>
        <authorList>
            <person name="Velsko I."/>
        </authorList>
    </citation>
    <scope>NUCLEOTIDE SEQUENCE [LARGE SCALE GENOMIC DNA]</scope>
    <source>
        <strain evidence="1 2">KLC02</strain>
    </source>
</reference>
<dbReference type="Gene3D" id="3.40.50.300">
    <property type="entry name" value="P-loop containing nucleotide triphosphate hydrolases"/>
    <property type="match status" value="1"/>
</dbReference>
<accession>A0AAE8G2Q7</accession>
<dbReference type="RefSeq" id="WP_247937776.1">
    <property type="nucleotide sequence ID" value="NZ_JALGPV010000002.1"/>
</dbReference>
<dbReference type="AlphaFoldDB" id="A0AAE8G2Q7"/>
<evidence type="ECO:0000313" key="1">
    <source>
        <dbReference type="EMBL" id="RSJ23707.1"/>
    </source>
</evidence>
<gene>
    <name evidence="1" type="ORF">D8827_04150</name>
</gene>
<dbReference type="InterPro" id="IPR027417">
    <property type="entry name" value="P-loop_NTPase"/>
</dbReference>
<dbReference type="EMBL" id="RJOO01000002">
    <property type="protein sequence ID" value="RSJ23707.1"/>
    <property type="molecule type" value="Genomic_DNA"/>
</dbReference>
<evidence type="ECO:0000313" key="2">
    <source>
        <dbReference type="Proteomes" id="UP000267137"/>
    </source>
</evidence>
<dbReference type="Pfam" id="PF12846">
    <property type="entry name" value="AAA_10"/>
    <property type="match status" value="1"/>
</dbReference>
<protein>
    <submittedName>
        <fullName evidence="1">Uncharacterized protein</fullName>
    </submittedName>
</protein>
<organism evidence="1 2">
    <name type="scientific">Streptococcus intermedius</name>
    <dbReference type="NCBI Taxonomy" id="1338"/>
    <lineage>
        <taxon>Bacteria</taxon>
        <taxon>Bacillati</taxon>
        <taxon>Bacillota</taxon>
        <taxon>Bacilli</taxon>
        <taxon>Lactobacillales</taxon>
        <taxon>Streptococcaceae</taxon>
        <taxon>Streptococcus</taxon>
        <taxon>Streptococcus anginosus group</taxon>
    </lineage>
</organism>
<proteinExistence type="predicted"/>
<comment type="caution">
    <text evidence="1">The sequence shown here is derived from an EMBL/GenBank/DDBJ whole genome shotgun (WGS) entry which is preliminary data.</text>
</comment>
<sequence>MIDNQISSWNSKFEQALASSDKPVLMDILQLNEKVEGKNTDNLHISVTGDTKIGKTFSISKIFFYASLLNCQTLYIDPKMEKRYILV</sequence>